<dbReference type="InParanoid" id="A0A1Q5PX25"/>
<evidence type="ECO:0000313" key="2">
    <source>
        <dbReference type="EMBL" id="OKL51999.1"/>
    </source>
</evidence>
<keyword evidence="3" id="KW-1185">Reference proteome</keyword>
<keyword evidence="1" id="KW-0472">Membrane</keyword>
<keyword evidence="1" id="KW-0812">Transmembrane</keyword>
<organism evidence="2 3">
    <name type="scientific">Buchananella hordeovulneris</name>
    <dbReference type="NCBI Taxonomy" id="52770"/>
    <lineage>
        <taxon>Bacteria</taxon>
        <taxon>Bacillati</taxon>
        <taxon>Actinomycetota</taxon>
        <taxon>Actinomycetes</taxon>
        <taxon>Actinomycetales</taxon>
        <taxon>Actinomycetaceae</taxon>
        <taxon>Buchananella</taxon>
    </lineage>
</organism>
<dbReference type="STRING" id="52770.BSZ40_03460"/>
<dbReference type="RefSeq" id="WP_073823380.1">
    <property type="nucleotide sequence ID" value="NZ_MQVS01000003.1"/>
</dbReference>
<sequence length="174" mass="20102">MDKSSPTTNQLIFELRGYLNVTIALLLLGSLFQPLLIGYPSRRDRPVEFIHLAEVLYNPTTEYLRATDPEPNWFFWATAMLAFFLPLVLLLTPQDVSHPPRQSGSKKWVNFTLGLQASCLVLLWFYTWTLTWNTEENLRLGSWGAGMFCLSLAHVLTFFRTVSLNRIQRLAENY</sequence>
<name>A0A1Q5PX25_9ACTO</name>
<proteinExistence type="predicted"/>
<feature type="transmembrane region" description="Helical" evidence="1">
    <location>
        <begin position="140"/>
        <end position="159"/>
    </location>
</feature>
<dbReference type="AlphaFoldDB" id="A0A1Q5PX25"/>
<feature type="transmembrane region" description="Helical" evidence="1">
    <location>
        <begin position="108"/>
        <end position="128"/>
    </location>
</feature>
<reference evidence="3" key="1">
    <citation type="submission" date="2016-12" db="EMBL/GenBank/DDBJ databases">
        <authorList>
            <person name="Meng X."/>
        </authorList>
    </citation>
    <scope>NUCLEOTIDE SEQUENCE [LARGE SCALE GENOMIC DNA]</scope>
    <source>
        <strain evidence="3">DSM 20732</strain>
    </source>
</reference>
<dbReference type="EMBL" id="MQVS01000003">
    <property type="protein sequence ID" value="OKL51999.1"/>
    <property type="molecule type" value="Genomic_DNA"/>
</dbReference>
<accession>A0A1Q5PX25</accession>
<protein>
    <submittedName>
        <fullName evidence="2">Uncharacterized protein</fullName>
    </submittedName>
</protein>
<keyword evidence="1" id="KW-1133">Transmembrane helix</keyword>
<comment type="caution">
    <text evidence="2">The sequence shown here is derived from an EMBL/GenBank/DDBJ whole genome shotgun (WGS) entry which is preliminary data.</text>
</comment>
<feature type="transmembrane region" description="Helical" evidence="1">
    <location>
        <begin position="21"/>
        <end position="39"/>
    </location>
</feature>
<gene>
    <name evidence="2" type="ORF">BSZ40_03460</name>
</gene>
<evidence type="ECO:0000256" key="1">
    <source>
        <dbReference type="SAM" id="Phobius"/>
    </source>
</evidence>
<feature type="transmembrane region" description="Helical" evidence="1">
    <location>
        <begin position="73"/>
        <end position="92"/>
    </location>
</feature>
<dbReference type="Proteomes" id="UP000185612">
    <property type="component" value="Unassembled WGS sequence"/>
</dbReference>
<evidence type="ECO:0000313" key="3">
    <source>
        <dbReference type="Proteomes" id="UP000185612"/>
    </source>
</evidence>